<name>A0A559LIR7_FUSOC</name>
<feature type="compositionally biased region" description="Low complexity" evidence="1">
    <location>
        <begin position="287"/>
        <end position="296"/>
    </location>
</feature>
<dbReference type="Proteomes" id="UP000320707">
    <property type="component" value="Unassembled WGS sequence"/>
</dbReference>
<accession>A0A559LIR7</accession>
<gene>
    <name evidence="3" type="ORF">Focb16_v006126</name>
</gene>
<feature type="region of interest" description="Disordered" evidence="1">
    <location>
        <begin position="257"/>
        <end position="303"/>
    </location>
</feature>
<evidence type="ECO:0000256" key="1">
    <source>
        <dbReference type="SAM" id="MobiDB-lite"/>
    </source>
</evidence>
<evidence type="ECO:0000313" key="3">
    <source>
        <dbReference type="EMBL" id="TVY74160.1"/>
    </source>
</evidence>
<feature type="transmembrane region" description="Helical" evidence="2">
    <location>
        <begin position="323"/>
        <end position="347"/>
    </location>
</feature>
<protein>
    <submittedName>
        <fullName evidence="3">Uncharacterized protein</fullName>
    </submittedName>
</protein>
<organism evidence="3 4">
    <name type="scientific">Fusarium oxysporum f. sp. cubense</name>
    <dbReference type="NCBI Taxonomy" id="61366"/>
    <lineage>
        <taxon>Eukaryota</taxon>
        <taxon>Fungi</taxon>
        <taxon>Dikarya</taxon>
        <taxon>Ascomycota</taxon>
        <taxon>Pezizomycotina</taxon>
        <taxon>Sordariomycetes</taxon>
        <taxon>Hypocreomycetidae</taxon>
        <taxon>Hypocreales</taxon>
        <taxon>Nectriaceae</taxon>
        <taxon>Fusarium</taxon>
        <taxon>Fusarium oxysporum species complex</taxon>
    </lineage>
</organism>
<keyword evidence="2" id="KW-0472">Membrane</keyword>
<sequence>MHFPGIQQDGGVNAYLLAVSTTCRLKGAPFLDSLLPSVRPQTLTSRAPVLGTLIMTIKPIKQFDLNMKNEDAAFLSILCPYLSVWYGIKPIPWARDPAVVFCRTQLEKIGPQNFTADLRDQIFSQMRIATIPWLSSRDGLQGQFDIASKIKTRKGTAFKIFRDFPFHTVAPSKQDILRYITAVGRFSIPLEEINDGNIDVMLVLCIGLLGGERGEAIVIEQAVQIPPVALWFAERHSNNPVFFGPVVSPLPTVHPPQQLLPSPASPPERSVSRGRCLRRSRSRSRSLESSPSTERSCTPSSGSWRHAFHTWIASVNIYKFGGLLFTTGGLFFYMLALFLSSSGIIVLRMEM</sequence>
<keyword evidence="2" id="KW-0812">Transmembrane</keyword>
<dbReference type="AlphaFoldDB" id="A0A559LIR7"/>
<evidence type="ECO:0000256" key="2">
    <source>
        <dbReference type="SAM" id="Phobius"/>
    </source>
</evidence>
<feature type="compositionally biased region" description="Basic residues" evidence="1">
    <location>
        <begin position="275"/>
        <end position="284"/>
    </location>
</feature>
<dbReference type="EMBL" id="SRMI01000003">
    <property type="protein sequence ID" value="TVY74160.1"/>
    <property type="molecule type" value="Genomic_DNA"/>
</dbReference>
<proteinExistence type="predicted"/>
<reference evidence="3 4" key="1">
    <citation type="journal article" date="2019" name="Microbiol. Resour. Announc.">
        <title>High-quality draft genome sequence of Fusarium oxysporum f. sp. cubense strain 160527, a causal agent of Panama disease.</title>
        <authorList>
            <person name="Asai S."/>
            <person name="Ayukawa Y."/>
            <person name="Gan P."/>
            <person name="Masuda S."/>
            <person name="Komatsu K."/>
            <person name="Shirasu K."/>
            <person name="Arie T."/>
        </authorList>
    </citation>
    <scope>NUCLEOTIDE SEQUENCE [LARGE SCALE GENOMIC DNA]</scope>
    <source>
        <strain evidence="3 4">160527</strain>
    </source>
</reference>
<keyword evidence="2" id="KW-1133">Transmembrane helix</keyword>
<comment type="caution">
    <text evidence="3">The sequence shown here is derived from an EMBL/GenBank/DDBJ whole genome shotgun (WGS) entry which is preliminary data.</text>
</comment>
<evidence type="ECO:0000313" key="4">
    <source>
        <dbReference type="Proteomes" id="UP000320707"/>
    </source>
</evidence>